<keyword evidence="6" id="KW-0067">ATP-binding</keyword>
<evidence type="ECO:0000256" key="8">
    <source>
        <dbReference type="ARBA" id="ARBA00023264"/>
    </source>
</evidence>
<keyword evidence="4" id="KW-0547">Nucleotide-binding</keyword>
<keyword evidence="7" id="KW-0443">Lipid metabolism</keyword>
<evidence type="ECO:0000256" key="1">
    <source>
        <dbReference type="ARBA" id="ARBA00001946"/>
    </source>
</evidence>
<evidence type="ECO:0000256" key="6">
    <source>
        <dbReference type="ARBA" id="ARBA00022840"/>
    </source>
</evidence>
<dbReference type="EC" id="2.7.1.-" evidence="10"/>
<gene>
    <name evidence="10" type="ORF">ACFSBI_16060</name>
</gene>
<evidence type="ECO:0000313" key="10">
    <source>
        <dbReference type="EMBL" id="MFD1723066.1"/>
    </source>
</evidence>
<dbReference type="GO" id="GO:0016301">
    <property type="term" value="F:kinase activity"/>
    <property type="evidence" value="ECO:0007669"/>
    <property type="project" value="UniProtKB-KW"/>
</dbReference>
<dbReference type="Pfam" id="PF00781">
    <property type="entry name" value="DAGK_cat"/>
    <property type="match status" value="1"/>
</dbReference>
<dbReference type="PANTHER" id="PTHR12358:SF106">
    <property type="entry name" value="LIPID KINASE YEGS"/>
    <property type="match status" value="1"/>
</dbReference>
<dbReference type="PROSITE" id="PS50146">
    <property type="entry name" value="DAGK"/>
    <property type="match status" value="1"/>
</dbReference>
<feature type="domain" description="DAGKc" evidence="9">
    <location>
        <begin position="4"/>
        <end position="131"/>
    </location>
</feature>
<dbReference type="InterPro" id="IPR050187">
    <property type="entry name" value="Lipid_Phosphate_FormReg"/>
</dbReference>
<organism evidence="10 11">
    <name type="scientific">Amnibacterium endophyticum</name>
    <dbReference type="NCBI Taxonomy" id="2109337"/>
    <lineage>
        <taxon>Bacteria</taxon>
        <taxon>Bacillati</taxon>
        <taxon>Actinomycetota</taxon>
        <taxon>Actinomycetes</taxon>
        <taxon>Micrococcales</taxon>
        <taxon>Microbacteriaceae</taxon>
        <taxon>Amnibacterium</taxon>
    </lineage>
</organism>
<dbReference type="SMART" id="SM00046">
    <property type="entry name" value="DAGKc"/>
    <property type="match status" value="1"/>
</dbReference>
<evidence type="ECO:0000313" key="11">
    <source>
        <dbReference type="Proteomes" id="UP001597347"/>
    </source>
</evidence>
<evidence type="ECO:0000256" key="5">
    <source>
        <dbReference type="ARBA" id="ARBA00022777"/>
    </source>
</evidence>
<dbReference type="Gene3D" id="2.60.200.40">
    <property type="match status" value="1"/>
</dbReference>
<keyword evidence="7" id="KW-0444">Lipid biosynthesis</keyword>
<name>A0ABW4LI12_9MICO</name>
<evidence type="ECO:0000256" key="2">
    <source>
        <dbReference type="ARBA" id="ARBA00005983"/>
    </source>
</evidence>
<evidence type="ECO:0000256" key="4">
    <source>
        <dbReference type="ARBA" id="ARBA00022741"/>
    </source>
</evidence>
<dbReference type="Pfam" id="PF19279">
    <property type="entry name" value="YegS_C"/>
    <property type="match status" value="1"/>
</dbReference>
<proteinExistence type="inferred from homology"/>
<sequence length="299" mass="31499">MDASQRRTAVLVVNPGSRQGGALLEDAEGRFARAGLELVGVRETEGDPREAVGRAIGDGPDVVVVAGGDGTISSATGCFAHRDAVLGIVPTGTTNNFARTLGLPLEADAALRTIAEGDVARIDLGLAGDQHFANVAAAGISVDIAQTVPRPLKRVLGSAAYALTGAVQLVRHRPMTARLRSAGGAVVARTHQVIVANGRFHAGRLIDERADADDDRLIVFQLGDRRRLRLLRSLVLLALERPRTVTDRNSRSVRRALLTTDPPLDLELDGEVRARTPVEISVDLEALQVVVPRGAAGPG</sequence>
<dbReference type="InterPro" id="IPR045540">
    <property type="entry name" value="YegS/DAGK_C"/>
</dbReference>
<comment type="caution">
    <text evidence="10">The sequence shown here is derived from an EMBL/GenBank/DDBJ whole genome shotgun (WGS) entry which is preliminary data.</text>
</comment>
<dbReference type="Gene3D" id="3.40.50.10330">
    <property type="entry name" value="Probable inorganic polyphosphate/atp-NAD kinase, domain 1"/>
    <property type="match status" value="1"/>
</dbReference>
<dbReference type="InterPro" id="IPR016064">
    <property type="entry name" value="NAD/diacylglycerol_kinase_sf"/>
</dbReference>
<dbReference type="InterPro" id="IPR017438">
    <property type="entry name" value="ATP-NAD_kinase_N"/>
</dbReference>
<comment type="similarity">
    <text evidence="2">Belongs to the diacylglycerol/lipid kinase family.</text>
</comment>
<evidence type="ECO:0000259" key="9">
    <source>
        <dbReference type="PROSITE" id="PS50146"/>
    </source>
</evidence>
<dbReference type="SUPFAM" id="SSF111331">
    <property type="entry name" value="NAD kinase/diacylglycerol kinase-like"/>
    <property type="match status" value="1"/>
</dbReference>
<comment type="cofactor">
    <cofactor evidence="1">
        <name>Mg(2+)</name>
        <dbReference type="ChEBI" id="CHEBI:18420"/>
    </cofactor>
</comment>
<dbReference type="InterPro" id="IPR001206">
    <property type="entry name" value="Diacylglycerol_kinase_cat_dom"/>
</dbReference>
<dbReference type="EMBL" id="JBHUEA010000044">
    <property type="protein sequence ID" value="MFD1723066.1"/>
    <property type="molecule type" value="Genomic_DNA"/>
</dbReference>
<reference evidence="11" key="1">
    <citation type="journal article" date="2019" name="Int. J. Syst. Evol. Microbiol.">
        <title>The Global Catalogue of Microorganisms (GCM) 10K type strain sequencing project: providing services to taxonomists for standard genome sequencing and annotation.</title>
        <authorList>
            <consortium name="The Broad Institute Genomics Platform"/>
            <consortium name="The Broad Institute Genome Sequencing Center for Infectious Disease"/>
            <person name="Wu L."/>
            <person name="Ma J."/>
        </authorList>
    </citation>
    <scope>NUCLEOTIDE SEQUENCE [LARGE SCALE GENOMIC DNA]</scope>
    <source>
        <strain evidence="11">CGMCC 1.12471</strain>
    </source>
</reference>
<keyword evidence="8" id="KW-1208">Phospholipid metabolism</keyword>
<dbReference type="PANTHER" id="PTHR12358">
    <property type="entry name" value="SPHINGOSINE KINASE"/>
    <property type="match status" value="1"/>
</dbReference>
<keyword evidence="11" id="KW-1185">Reference proteome</keyword>
<dbReference type="Proteomes" id="UP001597347">
    <property type="component" value="Unassembled WGS sequence"/>
</dbReference>
<evidence type="ECO:0000256" key="3">
    <source>
        <dbReference type="ARBA" id="ARBA00022679"/>
    </source>
</evidence>
<protein>
    <submittedName>
        <fullName evidence="10">Diacylglycerol/lipid kinase family protein</fullName>
        <ecNumber evidence="10">2.7.1.-</ecNumber>
    </submittedName>
</protein>
<keyword evidence="7" id="KW-0594">Phospholipid biosynthesis</keyword>
<accession>A0ABW4LI12</accession>
<keyword evidence="3 10" id="KW-0808">Transferase</keyword>
<keyword evidence="5 10" id="KW-0418">Kinase</keyword>
<dbReference type="RefSeq" id="WP_377936722.1">
    <property type="nucleotide sequence ID" value="NZ_JBHUEA010000044.1"/>
</dbReference>
<evidence type="ECO:0000256" key="7">
    <source>
        <dbReference type="ARBA" id="ARBA00023209"/>
    </source>
</evidence>